<keyword evidence="7" id="KW-1185">Reference proteome</keyword>
<sequence length="183" mass="20247">MSLLEVIIISLALALDAFGVAISLGLDRRINKRRAFLFTLSFGFFQFLFAFIGGYSGNLFNRYIFTLPSVVGGTIILFVGILMLKDGYSNKQGIINFHWCLSIVLGICVSIDALVIGFSSFNGFKTIYSLFINSAIVGSITSFLTGISFIISKHVRNIKFISYYADFIGGIILILFGIKMILF</sequence>
<evidence type="ECO:0000256" key="4">
    <source>
        <dbReference type="ARBA" id="ARBA00023136"/>
    </source>
</evidence>
<dbReference type="EMBL" id="MCIB01000002">
    <property type="protein sequence ID" value="RKD34185.1"/>
    <property type="molecule type" value="Genomic_DNA"/>
</dbReference>
<evidence type="ECO:0000256" key="1">
    <source>
        <dbReference type="ARBA" id="ARBA00022475"/>
    </source>
</evidence>
<keyword evidence="1" id="KW-1003">Cell membrane</keyword>
<feature type="transmembrane region" description="Helical" evidence="5">
    <location>
        <begin position="96"/>
        <end position="121"/>
    </location>
</feature>
<dbReference type="AlphaFoldDB" id="A0A419T9P4"/>
<keyword evidence="4 5" id="KW-0472">Membrane</keyword>
<protein>
    <recommendedName>
        <fullName evidence="8">Manganese efflux pump MntP</fullName>
    </recommendedName>
</protein>
<dbReference type="RefSeq" id="WP_120167193.1">
    <property type="nucleotide sequence ID" value="NZ_MCIB01000002.1"/>
</dbReference>
<gene>
    <name evidence="6" type="ORF">BET03_07805</name>
</gene>
<keyword evidence="3 5" id="KW-1133">Transmembrane helix</keyword>
<evidence type="ECO:0000256" key="5">
    <source>
        <dbReference type="SAM" id="Phobius"/>
    </source>
</evidence>
<feature type="transmembrane region" description="Helical" evidence="5">
    <location>
        <begin position="6"/>
        <end position="26"/>
    </location>
</feature>
<dbReference type="PANTHER" id="PTHR35529:SF1">
    <property type="entry name" value="MANGANESE EFFLUX PUMP MNTP-RELATED"/>
    <property type="match status" value="1"/>
</dbReference>
<name>A0A419T9P4_9FIRM</name>
<evidence type="ECO:0000313" key="7">
    <source>
        <dbReference type="Proteomes" id="UP000284177"/>
    </source>
</evidence>
<evidence type="ECO:0000313" key="6">
    <source>
        <dbReference type="EMBL" id="RKD34185.1"/>
    </source>
</evidence>
<evidence type="ECO:0000256" key="2">
    <source>
        <dbReference type="ARBA" id="ARBA00022692"/>
    </source>
</evidence>
<dbReference type="Proteomes" id="UP000284177">
    <property type="component" value="Unassembled WGS sequence"/>
</dbReference>
<proteinExistence type="predicted"/>
<dbReference type="PANTHER" id="PTHR35529">
    <property type="entry name" value="MANGANESE EFFLUX PUMP MNTP-RELATED"/>
    <property type="match status" value="1"/>
</dbReference>
<comment type="caution">
    <text evidence="6">The sequence shown here is derived from an EMBL/GenBank/DDBJ whole genome shotgun (WGS) entry which is preliminary data.</text>
</comment>
<feature type="transmembrane region" description="Helical" evidence="5">
    <location>
        <begin position="63"/>
        <end position="84"/>
    </location>
</feature>
<organism evidence="6 7">
    <name type="scientific">Thermohalobacter berrensis</name>
    <dbReference type="NCBI Taxonomy" id="99594"/>
    <lineage>
        <taxon>Bacteria</taxon>
        <taxon>Bacillati</taxon>
        <taxon>Bacillota</taxon>
        <taxon>Tissierellia</taxon>
        <taxon>Tissierellales</taxon>
        <taxon>Thermohalobacteraceae</taxon>
        <taxon>Thermohalobacter</taxon>
    </lineage>
</organism>
<feature type="transmembrane region" description="Helical" evidence="5">
    <location>
        <begin position="127"/>
        <end position="151"/>
    </location>
</feature>
<accession>A0A419T9P4</accession>
<evidence type="ECO:0008006" key="8">
    <source>
        <dbReference type="Google" id="ProtNLM"/>
    </source>
</evidence>
<keyword evidence="2 5" id="KW-0812">Transmembrane</keyword>
<dbReference type="InterPro" id="IPR003810">
    <property type="entry name" value="Mntp/YtaF"/>
</dbReference>
<evidence type="ECO:0000256" key="3">
    <source>
        <dbReference type="ARBA" id="ARBA00022989"/>
    </source>
</evidence>
<dbReference type="OrthoDB" id="1679700at2"/>
<feature type="transmembrane region" description="Helical" evidence="5">
    <location>
        <begin position="35"/>
        <end position="57"/>
    </location>
</feature>
<reference evidence="6 7" key="1">
    <citation type="submission" date="2016-08" db="EMBL/GenBank/DDBJ databases">
        <title>Novel Firmicutes and Novel Genomes.</title>
        <authorList>
            <person name="Poppleton D.I."/>
            <person name="Gribaldo S."/>
        </authorList>
    </citation>
    <scope>NUCLEOTIDE SEQUENCE [LARGE SCALE GENOMIC DNA]</scope>
    <source>
        <strain evidence="6 7">CTT3</strain>
    </source>
</reference>
<dbReference type="Pfam" id="PF02659">
    <property type="entry name" value="Mntp"/>
    <property type="match status" value="1"/>
</dbReference>
<feature type="transmembrane region" description="Helical" evidence="5">
    <location>
        <begin position="163"/>
        <end position="182"/>
    </location>
</feature>